<dbReference type="STRING" id="765698.Mesci_2947"/>
<gene>
    <name evidence="4" type="ordered locus">Mesci_2947</name>
</gene>
<evidence type="ECO:0000313" key="5">
    <source>
        <dbReference type="Proteomes" id="UP000007471"/>
    </source>
</evidence>
<proteinExistence type="predicted"/>
<dbReference type="InterPro" id="IPR016181">
    <property type="entry name" value="Acyl_CoA_acyltransferase"/>
</dbReference>
<dbReference type="InterPro" id="IPR000182">
    <property type="entry name" value="GNAT_dom"/>
</dbReference>
<keyword evidence="2" id="KW-0012">Acyltransferase</keyword>
<protein>
    <submittedName>
        <fullName evidence="4">GCN5-related N-acetyltransferase</fullName>
    </submittedName>
</protein>
<evidence type="ECO:0000313" key="4">
    <source>
        <dbReference type="EMBL" id="ADV12077.1"/>
    </source>
</evidence>
<organism evidence="4 5">
    <name type="scientific">Mesorhizobium ciceri biovar biserrulae (strain HAMBI 2942 / LMG 23838 / WSM1271)</name>
    <dbReference type="NCBI Taxonomy" id="765698"/>
    <lineage>
        <taxon>Bacteria</taxon>
        <taxon>Pseudomonadati</taxon>
        <taxon>Pseudomonadota</taxon>
        <taxon>Alphaproteobacteria</taxon>
        <taxon>Hyphomicrobiales</taxon>
        <taxon>Phyllobacteriaceae</taxon>
        <taxon>Mesorhizobium</taxon>
    </lineage>
</organism>
<dbReference type="PROSITE" id="PS51186">
    <property type="entry name" value="GNAT"/>
    <property type="match status" value="1"/>
</dbReference>
<dbReference type="RefSeq" id="WP_013530760.1">
    <property type="nucleotide sequence ID" value="NC_014923.1"/>
</dbReference>
<dbReference type="Gene3D" id="3.40.630.30">
    <property type="match status" value="1"/>
</dbReference>
<dbReference type="SUPFAM" id="SSF55729">
    <property type="entry name" value="Acyl-CoA N-acyltransferases (Nat)"/>
    <property type="match status" value="1"/>
</dbReference>
<accession>E8TCV2</accession>
<name>E8TCV2_MESCW</name>
<dbReference type="PANTHER" id="PTHR43877:SF2">
    <property type="entry name" value="AMINOALKYLPHOSPHONATE N-ACETYLTRANSFERASE-RELATED"/>
    <property type="match status" value="1"/>
</dbReference>
<evidence type="ECO:0000256" key="2">
    <source>
        <dbReference type="ARBA" id="ARBA00023315"/>
    </source>
</evidence>
<dbReference type="GO" id="GO:0016747">
    <property type="term" value="F:acyltransferase activity, transferring groups other than amino-acyl groups"/>
    <property type="evidence" value="ECO:0007669"/>
    <property type="project" value="InterPro"/>
</dbReference>
<dbReference type="PANTHER" id="PTHR43877">
    <property type="entry name" value="AMINOALKYLPHOSPHONATE N-ACETYLTRANSFERASE-RELATED-RELATED"/>
    <property type="match status" value="1"/>
</dbReference>
<sequence length="162" mass="18253">MLEIRPAHEADRSAIVQLWHRGWHDAHAHLVPAEILAYRTPAHFALWLEQSTDAFHVAAADGLLGFVSINGAELVKLYVSPQARGSGTARDLLSYAEHLLCEQGVAEAELFCTAGNVRAQRFYAREGWRLSRSFEDALWLPDDVAGRFTVETHCYRKHLGFR</sequence>
<dbReference type="PATRIC" id="fig|765698.3.peg.3431"/>
<dbReference type="Proteomes" id="UP000007471">
    <property type="component" value="Chromosome"/>
</dbReference>
<dbReference type="eggNOG" id="COG0456">
    <property type="taxonomic scope" value="Bacteria"/>
</dbReference>
<evidence type="ECO:0000256" key="1">
    <source>
        <dbReference type="ARBA" id="ARBA00022679"/>
    </source>
</evidence>
<dbReference type="AlphaFoldDB" id="E8TCV2"/>
<reference evidence="5" key="1">
    <citation type="submission" date="2011-01" db="EMBL/GenBank/DDBJ databases">
        <title>Complete sequence of chromosome of Mesorhizobium ciceri bv. biserrulae WSM1271.</title>
        <authorList>
            <person name="Lucas S."/>
            <person name="Copeland A."/>
            <person name="Lapidus A."/>
            <person name="Cheng J.-F."/>
            <person name="Goodwin L."/>
            <person name="Pitluck S."/>
            <person name="Teshima H."/>
            <person name="Detter J.C."/>
            <person name="Han C."/>
            <person name="Tapia R."/>
            <person name="Land M."/>
            <person name="Hauser L."/>
            <person name="Kyrpides N."/>
            <person name="Ivanova N."/>
            <person name="Nandasena K."/>
            <person name="Reeve W.G."/>
            <person name="Howieson J.G."/>
            <person name="O'Hara G."/>
            <person name="Tiwari R.P."/>
            <person name="Woyke T."/>
        </authorList>
    </citation>
    <scope>NUCLEOTIDE SEQUENCE [LARGE SCALE GENOMIC DNA]</scope>
    <source>
        <strain evidence="5">HAMBI 2942 / LMG 23838 / WSM1271</strain>
    </source>
</reference>
<dbReference type="KEGG" id="mci:Mesci_2947"/>
<dbReference type="EMBL" id="CP002447">
    <property type="protein sequence ID" value="ADV12077.1"/>
    <property type="molecule type" value="Genomic_DNA"/>
</dbReference>
<dbReference type="InterPro" id="IPR050832">
    <property type="entry name" value="Bact_Acetyltransf"/>
</dbReference>
<dbReference type="CDD" id="cd04301">
    <property type="entry name" value="NAT_SF"/>
    <property type="match status" value="1"/>
</dbReference>
<keyword evidence="1 4" id="KW-0808">Transferase</keyword>
<dbReference type="HOGENOM" id="CLU_013985_18_7_5"/>
<dbReference type="Pfam" id="PF00583">
    <property type="entry name" value="Acetyltransf_1"/>
    <property type="match status" value="1"/>
</dbReference>
<feature type="domain" description="N-acetyltransferase" evidence="3">
    <location>
        <begin position="2"/>
        <end position="151"/>
    </location>
</feature>
<dbReference type="OrthoDB" id="6172743at2"/>
<evidence type="ECO:0000259" key="3">
    <source>
        <dbReference type="PROSITE" id="PS51186"/>
    </source>
</evidence>